<evidence type="ECO:0000256" key="1">
    <source>
        <dbReference type="ARBA" id="ARBA00022801"/>
    </source>
</evidence>
<dbReference type="Gene3D" id="3.30.420.40">
    <property type="match status" value="1"/>
</dbReference>
<dbReference type="InterPro" id="IPR043129">
    <property type="entry name" value="ATPase_NBD"/>
</dbReference>
<dbReference type="InterPro" id="IPR003695">
    <property type="entry name" value="Ppx_GppA_N"/>
</dbReference>
<dbReference type="EMBL" id="JAVRIE010000002">
    <property type="protein sequence ID" value="MDT0582521.1"/>
    <property type="molecule type" value="Genomic_DNA"/>
</dbReference>
<dbReference type="FunFam" id="3.30.420.40:FF:000023">
    <property type="entry name" value="Guanosine-5'-triphosphate,3'-diphosphate pyrophosphatase"/>
    <property type="match status" value="1"/>
</dbReference>
<sequence length="502" mass="56062">MIQEVPNTVIQDEYYAAVDLGSNSFHMVIVRVLSGSVQIVSKNKRKVRLAAGLDDELQLSEDSIQRGLDCLKTFREQLEDIPPSNIKIVATATLRIASNAAQFITRAEKVLNHKISVISGEEEARQIYLGVAYTSANQGNTLVVDIGGASTEVIVGRDMQPLHLTSVDMGCVTFMERYFPGGVLSENNFDKALAEAEALVSLHAPTFKCFDWQQCLGASGTPQAIVEILLKRGINDAIRLEYLFKLRDEVIASKHIDSLSINGLAESRRVIFPSGLAILIALFKQLRLNNMQISGGALREGIIYGMLDNYQRADRRSQGINQLVSRFHIDTAQSDRVKKVAISLCRQMCQQSNFCDFDTEALISSAAALHELGLHVGYKKFHEHGAYILTHVELTGFTTLQRMFIRDLVGMHRQEIDLSVFDNYQDDFKEMLINALRIVRISVILCTRRRDDTIPAPTLAVKGSQWTLSFGDGVLLAHPLVHAELIHETWLQHKAGWKLICQ</sequence>
<keyword evidence="6" id="KW-1185">Reference proteome</keyword>
<keyword evidence="1 2" id="KW-0378">Hydrolase</keyword>
<dbReference type="GO" id="GO:0015970">
    <property type="term" value="P:guanosine tetraphosphate biosynthetic process"/>
    <property type="evidence" value="ECO:0007669"/>
    <property type="project" value="UniProtKB-UniRule"/>
</dbReference>
<dbReference type="PIRSF" id="PIRSF001267">
    <property type="entry name" value="Pyrophosphatase_GppA_Ppx"/>
    <property type="match status" value="1"/>
</dbReference>
<comment type="pathway">
    <text evidence="2">Purine metabolism; ppGpp biosynthesis; ppGpp from GTP: step 2/2.</text>
</comment>
<evidence type="ECO:0000313" key="5">
    <source>
        <dbReference type="EMBL" id="MDT0582521.1"/>
    </source>
</evidence>
<dbReference type="PANTHER" id="PTHR30005">
    <property type="entry name" value="EXOPOLYPHOSPHATASE"/>
    <property type="match status" value="1"/>
</dbReference>
<dbReference type="PANTHER" id="PTHR30005:SF0">
    <property type="entry name" value="RETROGRADE REGULATION PROTEIN 2"/>
    <property type="match status" value="1"/>
</dbReference>
<reference evidence="5 6" key="1">
    <citation type="submission" date="2023-09" db="EMBL/GenBank/DDBJ databases">
        <authorList>
            <person name="Rey-Velasco X."/>
        </authorList>
    </citation>
    <scope>NUCLEOTIDE SEQUENCE [LARGE SCALE GENOMIC DNA]</scope>
    <source>
        <strain evidence="5 6">W409</strain>
    </source>
</reference>
<accession>A0AAW8QZM6</accession>
<dbReference type="Gene3D" id="1.10.3210.10">
    <property type="entry name" value="Hypothetical protein af1432"/>
    <property type="match status" value="1"/>
</dbReference>
<comment type="function">
    <text evidence="2">Catalyzes the conversion of pppGpp to ppGpp. Guanosine pentaphosphate (pppGpp) is a cytoplasmic signaling molecule which together with ppGpp controls the 'stringent response', an adaptive process that allows bacteria to respond to amino acid starvation, resulting in the coordinated regulation of numerous cellular activities.</text>
</comment>
<dbReference type="Proteomes" id="UP001249020">
    <property type="component" value="Unassembled WGS sequence"/>
</dbReference>
<dbReference type="HAMAP" id="MF_01550">
    <property type="entry name" value="GppA"/>
    <property type="match status" value="1"/>
</dbReference>
<evidence type="ECO:0000259" key="4">
    <source>
        <dbReference type="Pfam" id="PF21447"/>
    </source>
</evidence>
<protein>
    <recommendedName>
        <fullName evidence="2">Guanosine-5'-triphosphate,3'-diphosphate pyrophosphatase</fullName>
        <ecNumber evidence="2">3.6.1.40</ecNumber>
    </recommendedName>
    <alternativeName>
        <fullName evidence="2">Guanosine pentaphosphate phosphohydrolase</fullName>
    </alternativeName>
    <alternativeName>
        <fullName evidence="2">pppGpp-5'-phosphohydrolase</fullName>
    </alternativeName>
</protein>
<evidence type="ECO:0000256" key="2">
    <source>
        <dbReference type="HAMAP-Rule" id="MF_01550"/>
    </source>
</evidence>
<dbReference type="Gene3D" id="3.30.420.150">
    <property type="entry name" value="Exopolyphosphatase. Domain 2"/>
    <property type="match status" value="1"/>
</dbReference>
<comment type="similarity">
    <text evidence="2">Belongs to the GppA/Ppx family. GppA subfamily.</text>
</comment>
<organism evidence="5 6">
    <name type="scientific">Brumicola blandensis</name>
    <dbReference type="NCBI Taxonomy" id="3075611"/>
    <lineage>
        <taxon>Bacteria</taxon>
        <taxon>Pseudomonadati</taxon>
        <taxon>Pseudomonadota</taxon>
        <taxon>Gammaproteobacteria</taxon>
        <taxon>Alteromonadales</taxon>
        <taxon>Alteromonadaceae</taxon>
        <taxon>Brumicola</taxon>
    </lineage>
</organism>
<dbReference type="SUPFAM" id="SSF53067">
    <property type="entry name" value="Actin-like ATPase domain"/>
    <property type="match status" value="2"/>
</dbReference>
<dbReference type="Pfam" id="PF02541">
    <property type="entry name" value="Ppx-GppA"/>
    <property type="match status" value="1"/>
</dbReference>
<dbReference type="InterPro" id="IPR050273">
    <property type="entry name" value="GppA/Ppx_hydrolase"/>
</dbReference>
<feature type="domain" description="Ppx/GppA phosphatase N-terminal" evidence="3">
    <location>
        <begin position="28"/>
        <end position="309"/>
    </location>
</feature>
<comment type="catalytic activity">
    <reaction evidence="2">
        <text>guanosine 3'-diphosphate 5'-triphosphate + H2O = guanosine 3',5'-bis(diphosphate) + phosphate + H(+)</text>
        <dbReference type="Rhea" id="RHEA:13073"/>
        <dbReference type="ChEBI" id="CHEBI:15377"/>
        <dbReference type="ChEBI" id="CHEBI:15378"/>
        <dbReference type="ChEBI" id="CHEBI:43474"/>
        <dbReference type="ChEBI" id="CHEBI:77828"/>
        <dbReference type="ChEBI" id="CHEBI:142410"/>
        <dbReference type="EC" id="3.6.1.40"/>
    </reaction>
</comment>
<dbReference type="SUPFAM" id="SSF109604">
    <property type="entry name" value="HD-domain/PDEase-like"/>
    <property type="match status" value="1"/>
</dbReference>
<dbReference type="InterPro" id="IPR023709">
    <property type="entry name" value="Guo-5TP_3DP_PyrP"/>
</dbReference>
<dbReference type="AlphaFoldDB" id="A0AAW8QZM6"/>
<feature type="domain" description="Ppx/GppA phosphatase C-terminal" evidence="4">
    <location>
        <begin position="316"/>
        <end position="488"/>
    </location>
</feature>
<dbReference type="GO" id="GO:0008894">
    <property type="term" value="F:guanosine-5'-triphosphate,3'-diphosphate diphosphatase activity"/>
    <property type="evidence" value="ECO:0007669"/>
    <property type="project" value="UniProtKB-UniRule"/>
</dbReference>
<dbReference type="RefSeq" id="WP_311361280.1">
    <property type="nucleotide sequence ID" value="NZ_JAVRIE010000002.1"/>
</dbReference>
<dbReference type="InterPro" id="IPR048950">
    <property type="entry name" value="Ppx_GppA_C"/>
</dbReference>
<evidence type="ECO:0000313" key="6">
    <source>
        <dbReference type="Proteomes" id="UP001249020"/>
    </source>
</evidence>
<dbReference type="EC" id="3.6.1.40" evidence="2"/>
<proteinExistence type="inferred from homology"/>
<gene>
    <name evidence="2" type="primary">gppA</name>
    <name evidence="5" type="ORF">RM544_08210</name>
</gene>
<dbReference type="GO" id="GO:0015974">
    <property type="term" value="P:guanosine pentaphosphate catabolic process"/>
    <property type="evidence" value="ECO:0007669"/>
    <property type="project" value="InterPro"/>
</dbReference>
<dbReference type="Pfam" id="PF21447">
    <property type="entry name" value="Ppx-GppA_III"/>
    <property type="match status" value="1"/>
</dbReference>
<comment type="caution">
    <text evidence="5">The sequence shown here is derived from an EMBL/GenBank/DDBJ whole genome shotgun (WGS) entry which is preliminary data.</text>
</comment>
<dbReference type="InterPro" id="IPR030673">
    <property type="entry name" value="PyroPPase_GppA_Ppx"/>
</dbReference>
<name>A0AAW8QZM6_9ALTE</name>
<evidence type="ECO:0000259" key="3">
    <source>
        <dbReference type="Pfam" id="PF02541"/>
    </source>
</evidence>